<evidence type="ECO:0008006" key="3">
    <source>
        <dbReference type="Google" id="ProtNLM"/>
    </source>
</evidence>
<reference evidence="1 2" key="1">
    <citation type="journal article" date="2019" name="Int. J. Syst. Evol. Microbiol.">
        <title>The Global Catalogue of Microorganisms (GCM) 10K type strain sequencing project: providing services to taxonomists for standard genome sequencing and annotation.</title>
        <authorList>
            <consortium name="The Broad Institute Genomics Platform"/>
            <consortium name="The Broad Institute Genome Sequencing Center for Infectious Disease"/>
            <person name="Wu L."/>
            <person name="Ma J."/>
        </authorList>
    </citation>
    <scope>NUCLEOTIDE SEQUENCE [LARGE SCALE GENOMIC DNA]</scope>
    <source>
        <strain evidence="1 2">JCM 11117</strain>
    </source>
</reference>
<evidence type="ECO:0000313" key="2">
    <source>
        <dbReference type="Proteomes" id="UP001499967"/>
    </source>
</evidence>
<accession>A0ABN1PH15</accession>
<dbReference type="SUPFAM" id="SSF51735">
    <property type="entry name" value="NAD(P)-binding Rossmann-fold domains"/>
    <property type="match status" value="1"/>
</dbReference>
<dbReference type="Proteomes" id="UP001499967">
    <property type="component" value="Unassembled WGS sequence"/>
</dbReference>
<comment type="caution">
    <text evidence="1">The sequence shown here is derived from an EMBL/GenBank/DDBJ whole genome shotgun (WGS) entry which is preliminary data.</text>
</comment>
<dbReference type="InterPro" id="IPR036291">
    <property type="entry name" value="NAD(P)-bd_dom_sf"/>
</dbReference>
<protein>
    <recommendedName>
        <fullName evidence="3">Zinc-binding dehydrogenase</fullName>
    </recommendedName>
</protein>
<organism evidence="1 2">
    <name type="scientific">Pseudonocardia zijingensis</name>
    <dbReference type="NCBI Taxonomy" id="153376"/>
    <lineage>
        <taxon>Bacteria</taxon>
        <taxon>Bacillati</taxon>
        <taxon>Actinomycetota</taxon>
        <taxon>Actinomycetes</taxon>
        <taxon>Pseudonocardiales</taxon>
        <taxon>Pseudonocardiaceae</taxon>
        <taxon>Pseudonocardia</taxon>
    </lineage>
</organism>
<dbReference type="Gene3D" id="3.90.180.10">
    <property type="entry name" value="Medium-chain alcohol dehydrogenases, catalytic domain"/>
    <property type="match status" value="1"/>
</dbReference>
<keyword evidence="2" id="KW-1185">Reference proteome</keyword>
<gene>
    <name evidence="1" type="ORF">GCM10009559_13730</name>
</gene>
<name>A0ABN1PH15_9PSEU</name>
<sequence>MRASFDATRRGGVVVPLGMVDWGVTVDLPVNDLAMRGREIRSCQYGNVDVRRDLPRFARVLESGLLDPAAMVDRTYPLAEAGKALAAAADRELITAVLLPQC</sequence>
<dbReference type="EMBL" id="BAAAHP010000036">
    <property type="protein sequence ID" value="GAA0927705.1"/>
    <property type="molecule type" value="Genomic_DNA"/>
</dbReference>
<dbReference type="Gene3D" id="3.40.50.720">
    <property type="entry name" value="NAD(P)-binding Rossmann-like Domain"/>
    <property type="match status" value="1"/>
</dbReference>
<proteinExistence type="predicted"/>
<evidence type="ECO:0000313" key="1">
    <source>
        <dbReference type="EMBL" id="GAA0927705.1"/>
    </source>
</evidence>